<feature type="domain" description="LYC1 C-terminal" evidence="1">
    <location>
        <begin position="166"/>
        <end position="330"/>
    </location>
</feature>
<dbReference type="Pfam" id="PF22998">
    <property type="entry name" value="GNAT_LYC1-like"/>
    <property type="match status" value="1"/>
</dbReference>
<dbReference type="AlphaFoldDB" id="A0A485KBM2"/>
<dbReference type="PANTHER" id="PTHR34815">
    <property type="entry name" value="LYSINE ACETYLTRANSFERASE"/>
    <property type="match status" value="1"/>
</dbReference>
<gene>
    <name evidence="3" type="primary">Aste57867_3544</name>
    <name evidence="2" type="ORF">As57867_003533</name>
    <name evidence="3" type="ORF">ASTE57867_3544</name>
</gene>
<proteinExistence type="predicted"/>
<accession>A0A485KBM2</accession>
<reference evidence="3 4" key="1">
    <citation type="submission" date="2019-03" db="EMBL/GenBank/DDBJ databases">
        <authorList>
            <person name="Gaulin E."/>
            <person name="Dumas B."/>
        </authorList>
    </citation>
    <scope>NUCLEOTIDE SEQUENCE [LARGE SCALE GENOMIC DNA]</scope>
    <source>
        <strain evidence="3">CBS 568.67</strain>
    </source>
</reference>
<evidence type="ECO:0000313" key="4">
    <source>
        <dbReference type="Proteomes" id="UP000332933"/>
    </source>
</evidence>
<reference evidence="2" key="2">
    <citation type="submission" date="2019-06" db="EMBL/GenBank/DDBJ databases">
        <title>Genomics analysis of Aphanomyces spp. identifies a new class of oomycete effector associated with host adaptation.</title>
        <authorList>
            <person name="Gaulin E."/>
        </authorList>
    </citation>
    <scope>NUCLEOTIDE SEQUENCE</scope>
    <source>
        <strain evidence="2">CBS 578.67</strain>
    </source>
</reference>
<evidence type="ECO:0000313" key="2">
    <source>
        <dbReference type="EMBL" id="KAF0715128.1"/>
    </source>
</evidence>
<dbReference type="PANTHER" id="PTHR34815:SF2">
    <property type="entry name" value="N-ACETYLTRANSFERASE DOMAIN-CONTAINING PROTEIN"/>
    <property type="match status" value="1"/>
</dbReference>
<dbReference type="Pfam" id="PF13527">
    <property type="entry name" value="Acetyltransf_9"/>
    <property type="match status" value="1"/>
</dbReference>
<dbReference type="EMBL" id="CAADRA010000628">
    <property type="protein sequence ID" value="VFT80707.1"/>
    <property type="molecule type" value="Genomic_DNA"/>
</dbReference>
<evidence type="ECO:0000259" key="1">
    <source>
        <dbReference type="Pfam" id="PF22998"/>
    </source>
</evidence>
<name>A0A485KBM2_9STRA</name>
<dbReference type="EMBL" id="VJMH01000628">
    <property type="protein sequence ID" value="KAF0715128.1"/>
    <property type="molecule type" value="Genomic_DNA"/>
</dbReference>
<organism evidence="3 4">
    <name type="scientific">Aphanomyces stellatus</name>
    <dbReference type="NCBI Taxonomy" id="120398"/>
    <lineage>
        <taxon>Eukaryota</taxon>
        <taxon>Sar</taxon>
        <taxon>Stramenopiles</taxon>
        <taxon>Oomycota</taxon>
        <taxon>Saprolegniomycetes</taxon>
        <taxon>Saprolegniales</taxon>
        <taxon>Verrucalvaceae</taxon>
        <taxon>Aphanomyces</taxon>
    </lineage>
</organism>
<sequence>MAFVLVAASPAQQLEADKYTYSSWGAPKLTMEQYLAREHALCATEFAKETLTGYVLVPEANPETLDILAYVELFKRPCLYGAARIHGYSVGSVYTPAQHRKKGYASIMLQQLVDLMRADNGGIVVSNLYSDIGPTFYANKGWAVHSSDQLIFPTSFPSAAAAEVSLSAIDSAAALAQVCQQDVASMAAQMSPSDVYFELTPSVVTWFQTRSHFYATTTEGLASGPTVVGVFQKPHHLLWTHDFKHGQLVILRCHVDQANFPAFLHAALHEAKAWNLQGGVTLWNPAPWMAAAFAPFLETRDESLPSLMVSSDHGSLNDIRWLGNEKYVWV</sequence>
<dbReference type="SUPFAM" id="SSF55729">
    <property type="entry name" value="Acyl-CoA N-acyltransferases (Nat)"/>
    <property type="match status" value="1"/>
</dbReference>
<dbReference type="Proteomes" id="UP000332933">
    <property type="component" value="Unassembled WGS sequence"/>
</dbReference>
<dbReference type="Gene3D" id="3.40.630.30">
    <property type="match status" value="1"/>
</dbReference>
<dbReference type="InterPro" id="IPR016181">
    <property type="entry name" value="Acyl_CoA_acyltransferase"/>
</dbReference>
<dbReference type="OrthoDB" id="2020070at2759"/>
<evidence type="ECO:0000313" key="3">
    <source>
        <dbReference type="EMBL" id="VFT80707.1"/>
    </source>
</evidence>
<dbReference type="InterPro" id="IPR055100">
    <property type="entry name" value="GNAT_LYC1-like"/>
</dbReference>
<dbReference type="InterPro" id="IPR053013">
    <property type="entry name" value="LAT"/>
</dbReference>
<protein>
    <submittedName>
        <fullName evidence="3">Aste57867_3544 protein</fullName>
    </submittedName>
</protein>
<keyword evidence="4" id="KW-1185">Reference proteome</keyword>